<dbReference type="GO" id="GO:0032259">
    <property type="term" value="P:methylation"/>
    <property type="evidence" value="ECO:0007669"/>
    <property type="project" value="UniProtKB-KW"/>
</dbReference>
<proteinExistence type="inferred from homology"/>
<protein>
    <recommendedName>
        <fullName evidence="2">site-specific DNA-methyltransferase (adenine-specific)</fullName>
        <ecNumber evidence="2">2.1.1.72</ecNumber>
    </recommendedName>
</protein>
<sequence length="728" mass="82990">MDTVKLDLALEDLAKRVKPKFTEDAVEHSLTETKFYEALGYERTGRDIRRKPKGKAGIPDALLLNSDDSIQVVVEVKKPSETLTDHVPQLRRYMVELRAPYGFLTNGTAFRLYKRNGQTIDDLESGLTKELRAADFAEFAKRTVDPLDKEHVTQRVRESQREGLPLTQADDLPSQQFLYSLGLEPGSPFAELVKTTMRLLADLQDKSTFVSGSYDFWKKVYARELDADHIPRLWKDSGALTSTSESDLYRFSFALETSYALTARLMLAKVIQDHSKGEQIAGKRSLADQLLMELERHLHPRTGDLKSNAYPEAVRELFDQYARTLFTSVYATDIFDWWRDYGAADSQNSEAFSEALAKLLLSLLRFDFSRLEGDLLGELYQQYFDPETRKALGEFYTPPAVVNFILDEVGYEGARNERLLDPATGSGTFVITALRRYLAANSQRDPVEVLRGLTEDYALVAFDVNPFAVLMAQVNFAALLVPKYAEAAKQDPDFVLRRLPIIRTDSLRQEGIENEALVKGSQKGGALFGLGFESNEITAQIELPIRAGGKLGHIVRLTFPQVEEAKRQNVVDNEREWLRALQAVFYAVEVRSQAFDRGQTLPENAHSIRTFLARAKLPEGRLSKQTEYLSPYADKVWATLKELKEEHGDGRFLKTLEDLMLGLILKHYLKYDYVVGNPPYVRIQELPEELRRYWEDYYVWVAGNFDIYIPFIERALLEAIRTAFQNSD</sequence>
<keyword evidence="6" id="KW-0680">Restriction system</keyword>
<evidence type="ECO:0000313" key="12">
    <source>
        <dbReference type="Proteomes" id="UP000199223"/>
    </source>
</evidence>
<dbReference type="GO" id="GO:0009007">
    <property type="term" value="F:site-specific DNA-methyltransferase (adenine-specific) activity"/>
    <property type="evidence" value="ECO:0007669"/>
    <property type="project" value="UniProtKB-EC"/>
</dbReference>
<evidence type="ECO:0000313" key="11">
    <source>
        <dbReference type="EMBL" id="SEJ90677.1"/>
    </source>
</evidence>
<organism evidence="11 12">
    <name type="scientific">Deinococcus reticulitermitis</name>
    <dbReference type="NCBI Taxonomy" id="856736"/>
    <lineage>
        <taxon>Bacteria</taxon>
        <taxon>Thermotogati</taxon>
        <taxon>Deinococcota</taxon>
        <taxon>Deinococci</taxon>
        <taxon>Deinococcales</taxon>
        <taxon>Deinococcaceae</taxon>
        <taxon>Deinococcus</taxon>
    </lineage>
</organism>
<dbReference type="InterPro" id="IPR029464">
    <property type="entry name" value="HSDR_N"/>
</dbReference>
<dbReference type="AlphaFoldDB" id="A0A1H7CQ18"/>
<dbReference type="InterPro" id="IPR050953">
    <property type="entry name" value="N4_N6_ade-DNA_methylase"/>
</dbReference>
<keyword evidence="12" id="KW-1185">Reference proteome</keyword>
<feature type="domain" description="DNA methylase adenine-specific" evidence="8">
    <location>
        <begin position="373"/>
        <end position="476"/>
    </location>
</feature>
<name>A0A1H7CQ18_9DEIO</name>
<keyword evidence="3 11" id="KW-0489">Methyltransferase</keyword>
<reference evidence="12" key="1">
    <citation type="submission" date="2016-10" db="EMBL/GenBank/DDBJ databases">
        <authorList>
            <person name="Varghese N."/>
            <person name="Submissions S."/>
        </authorList>
    </citation>
    <scope>NUCLEOTIDE SEQUENCE [LARGE SCALE GENOMIC DNA]</scope>
    <source>
        <strain evidence="12">CGMCC 1.10218</strain>
    </source>
</reference>
<dbReference type="SUPFAM" id="SSF53335">
    <property type="entry name" value="S-adenosyl-L-methionine-dependent methyltransferases"/>
    <property type="match status" value="1"/>
</dbReference>
<evidence type="ECO:0000256" key="4">
    <source>
        <dbReference type="ARBA" id="ARBA00022679"/>
    </source>
</evidence>
<dbReference type="PANTHER" id="PTHR33841:SF5">
    <property type="entry name" value="DNA METHYLASE (MODIFICATION METHYLASE) (METHYLTRANSFERASE)-RELATED"/>
    <property type="match status" value="1"/>
</dbReference>
<evidence type="ECO:0000256" key="5">
    <source>
        <dbReference type="ARBA" id="ARBA00022691"/>
    </source>
</evidence>
<evidence type="ECO:0000259" key="9">
    <source>
        <dbReference type="Pfam" id="PF07669"/>
    </source>
</evidence>
<dbReference type="EMBL" id="FNZA01000033">
    <property type="protein sequence ID" value="SEJ90677.1"/>
    <property type="molecule type" value="Genomic_DNA"/>
</dbReference>
<feature type="domain" description="Type I restriction enzyme R protein N-terminal" evidence="10">
    <location>
        <begin position="54"/>
        <end position="115"/>
    </location>
</feature>
<evidence type="ECO:0000256" key="7">
    <source>
        <dbReference type="ARBA" id="ARBA00047942"/>
    </source>
</evidence>
<evidence type="ECO:0000259" key="10">
    <source>
        <dbReference type="Pfam" id="PF13588"/>
    </source>
</evidence>
<feature type="domain" description="Type II methyltransferase M.TaqI-like" evidence="9">
    <location>
        <begin position="626"/>
        <end position="716"/>
    </location>
</feature>
<dbReference type="GO" id="GO:0003677">
    <property type="term" value="F:DNA binding"/>
    <property type="evidence" value="ECO:0007669"/>
    <property type="project" value="InterPro"/>
</dbReference>
<dbReference type="InterPro" id="IPR029063">
    <property type="entry name" value="SAM-dependent_MTases_sf"/>
</dbReference>
<comment type="catalytic activity">
    <reaction evidence="7">
        <text>a 2'-deoxyadenosine in DNA + S-adenosyl-L-methionine = an N(6)-methyl-2'-deoxyadenosine in DNA + S-adenosyl-L-homocysteine + H(+)</text>
        <dbReference type="Rhea" id="RHEA:15197"/>
        <dbReference type="Rhea" id="RHEA-COMP:12418"/>
        <dbReference type="Rhea" id="RHEA-COMP:12419"/>
        <dbReference type="ChEBI" id="CHEBI:15378"/>
        <dbReference type="ChEBI" id="CHEBI:57856"/>
        <dbReference type="ChEBI" id="CHEBI:59789"/>
        <dbReference type="ChEBI" id="CHEBI:90615"/>
        <dbReference type="ChEBI" id="CHEBI:90616"/>
        <dbReference type="EC" id="2.1.1.72"/>
    </reaction>
</comment>
<dbReference type="GO" id="GO:0009307">
    <property type="term" value="P:DNA restriction-modification system"/>
    <property type="evidence" value="ECO:0007669"/>
    <property type="project" value="UniProtKB-KW"/>
</dbReference>
<evidence type="ECO:0000256" key="2">
    <source>
        <dbReference type="ARBA" id="ARBA00011900"/>
    </source>
</evidence>
<dbReference type="Gene3D" id="3.40.50.150">
    <property type="entry name" value="Vaccinia Virus protein VP39"/>
    <property type="match status" value="2"/>
</dbReference>
<keyword evidence="4" id="KW-0808">Transferase</keyword>
<evidence type="ECO:0000256" key="3">
    <source>
        <dbReference type="ARBA" id="ARBA00022603"/>
    </source>
</evidence>
<dbReference type="Proteomes" id="UP000199223">
    <property type="component" value="Unassembled WGS sequence"/>
</dbReference>
<evidence type="ECO:0000256" key="6">
    <source>
        <dbReference type="ARBA" id="ARBA00022747"/>
    </source>
</evidence>
<keyword evidence="5" id="KW-0949">S-adenosyl-L-methionine</keyword>
<dbReference type="InterPro" id="IPR003356">
    <property type="entry name" value="DNA_methylase_A-5"/>
</dbReference>
<dbReference type="STRING" id="856736.SAMN04488058_13314"/>
<dbReference type="PRINTS" id="PR00507">
    <property type="entry name" value="N12N6MTFRASE"/>
</dbReference>
<dbReference type="PROSITE" id="PS00092">
    <property type="entry name" value="N6_MTASE"/>
    <property type="match status" value="1"/>
</dbReference>
<dbReference type="InterPro" id="IPR002052">
    <property type="entry name" value="DNA_methylase_N6_adenine_CS"/>
</dbReference>
<evidence type="ECO:0000259" key="8">
    <source>
        <dbReference type="Pfam" id="PF02384"/>
    </source>
</evidence>
<dbReference type="Pfam" id="PF02384">
    <property type="entry name" value="N6_Mtase"/>
    <property type="match status" value="1"/>
</dbReference>
<accession>A0A1H7CQ18</accession>
<comment type="similarity">
    <text evidence="1">Belongs to the N(4)/N(6)-methyltransferase family.</text>
</comment>
<dbReference type="Pfam" id="PF07669">
    <property type="entry name" value="Eco57I"/>
    <property type="match status" value="1"/>
</dbReference>
<dbReference type="GO" id="GO:0008170">
    <property type="term" value="F:N-methyltransferase activity"/>
    <property type="evidence" value="ECO:0007669"/>
    <property type="project" value="InterPro"/>
</dbReference>
<evidence type="ECO:0000256" key="1">
    <source>
        <dbReference type="ARBA" id="ARBA00006594"/>
    </source>
</evidence>
<dbReference type="PANTHER" id="PTHR33841">
    <property type="entry name" value="DNA METHYLTRANSFERASE YEEA-RELATED"/>
    <property type="match status" value="1"/>
</dbReference>
<gene>
    <name evidence="11" type="ORF">SAMN04488058_13314</name>
</gene>
<dbReference type="Gene3D" id="3.90.1570.30">
    <property type="match status" value="1"/>
</dbReference>
<dbReference type="Pfam" id="PF13588">
    <property type="entry name" value="HSDR_N_2"/>
    <property type="match status" value="1"/>
</dbReference>
<dbReference type="InterPro" id="IPR011639">
    <property type="entry name" value="MethylTrfase_TaqI-like_dom"/>
</dbReference>
<dbReference type="EC" id="2.1.1.72" evidence="2"/>